<gene>
    <name evidence="1" type="ORF">M441DRAFT_401095</name>
</gene>
<dbReference type="OrthoDB" id="2142759at2759"/>
<proteinExistence type="predicted"/>
<evidence type="ECO:0000313" key="1">
    <source>
        <dbReference type="EMBL" id="PTB41571.1"/>
    </source>
</evidence>
<dbReference type="Proteomes" id="UP000240493">
    <property type="component" value="Unassembled WGS sequence"/>
</dbReference>
<dbReference type="EMBL" id="KZ679261">
    <property type="protein sequence ID" value="PTB41571.1"/>
    <property type="molecule type" value="Genomic_DNA"/>
</dbReference>
<reference evidence="1 2" key="1">
    <citation type="submission" date="2016-07" db="EMBL/GenBank/DDBJ databases">
        <title>Multiple horizontal gene transfer events from other fungi enriched the ability of initially mycotrophic Trichoderma (Ascomycota) to feed on dead plant biomass.</title>
        <authorList>
            <consortium name="DOE Joint Genome Institute"/>
            <person name="Aerts A."/>
            <person name="Atanasova L."/>
            <person name="Chenthamara K."/>
            <person name="Zhang J."/>
            <person name="Grujic M."/>
            <person name="Henrissat B."/>
            <person name="Kuo A."/>
            <person name="Salamov A."/>
            <person name="Lipzen A."/>
            <person name="Labutti K."/>
            <person name="Barry K."/>
            <person name="Miao Y."/>
            <person name="Rahimi M.J."/>
            <person name="Shen Q."/>
            <person name="Grigoriev I.V."/>
            <person name="Kubicek C.P."/>
            <person name="Druzhinina I.S."/>
        </authorList>
    </citation>
    <scope>NUCLEOTIDE SEQUENCE [LARGE SCALE GENOMIC DNA]</scope>
    <source>
        <strain evidence="1 2">CBS 433.97</strain>
    </source>
</reference>
<keyword evidence="2" id="KW-1185">Reference proteome</keyword>
<protein>
    <submittedName>
        <fullName evidence="1">Uncharacterized protein</fullName>
    </submittedName>
</protein>
<organism evidence="1 2">
    <name type="scientific">Trichoderma asperellum (strain ATCC 204424 / CBS 433.97 / NBRC 101777)</name>
    <dbReference type="NCBI Taxonomy" id="1042311"/>
    <lineage>
        <taxon>Eukaryota</taxon>
        <taxon>Fungi</taxon>
        <taxon>Dikarya</taxon>
        <taxon>Ascomycota</taxon>
        <taxon>Pezizomycotina</taxon>
        <taxon>Sordariomycetes</taxon>
        <taxon>Hypocreomycetidae</taxon>
        <taxon>Hypocreales</taxon>
        <taxon>Hypocreaceae</taxon>
        <taxon>Trichoderma</taxon>
    </lineage>
</organism>
<accession>A0A2T3Z9T3</accession>
<dbReference type="AlphaFoldDB" id="A0A2T3Z9T3"/>
<name>A0A2T3Z9T3_TRIA4</name>
<evidence type="ECO:0000313" key="2">
    <source>
        <dbReference type="Proteomes" id="UP000240493"/>
    </source>
</evidence>
<sequence length="117" mass="12997">MGAEVPNPAIVETQAVPQPVRDPQGSFVVKFIHPVYSESYNCFLSLPKTDFQISQGSGEITFGVPHYTARIACGILTGNHFYHGYFSLDRKEAYNTSLGPENLLTEDKYYFIIPGCS</sequence>